<evidence type="ECO:0000256" key="1">
    <source>
        <dbReference type="SAM" id="SignalP"/>
    </source>
</evidence>
<evidence type="ECO:0000259" key="2">
    <source>
        <dbReference type="SMART" id="SM00867"/>
    </source>
</evidence>
<dbReference type="EMBL" id="JAOWKZ010000003">
    <property type="protein sequence ID" value="MCV2873474.1"/>
    <property type="molecule type" value="Genomic_DNA"/>
</dbReference>
<dbReference type="Gene3D" id="2.40.128.110">
    <property type="entry name" value="Lipid/polyisoprenoid-binding, YceI-like"/>
    <property type="match status" value="1"/>
</dbReference>
<dbReference type="InterPro" id="IPR007372">
    <property type="entry name" value="Lipid/polyisoprenoid-bd_YceI"/>
</dbReference>
<reference evidence="3 4" key="1">
    <citation type="submission" date="2022-10" db="EMBL/GenBank/DDBJ databases">
        <title>Defluviimonas sp. nov., isolated from ocean surface sediments.</title>
        <authorList>
            <person name="He W."/>
            <person name="Wang L."/>
            <person name="Zhang D.-F."/>
        </authorList>
    </citation>
    <scope>NUCLEOTIDE SEQUENCE [LARGE SCALE GENOMIC DNA]</scope>
    <source>
        <strain evidence="3 4">WL0050</strain>
    </source>
</reference>
<keyword evidence="4" id="KW-1185">Reference proteome</keyword>
<dbReference type="PANTHER" id="PTHR34406:SF1">
    <property type="entry name" value="PROTEIN YCEI"/>
    <property type="match status" value="1"/>
</dbReference>
<dbReference type="RefSeq" id="WP_263740680.1">
    <property type="nucleotide sequence ID" value="NZ_JAOWKZ010000003.1"/>
</dbReference>
<feature type="chain" id="PRO_5047294003" evidence="1">
    <location>
        <begin position="38"/>
        <end position="206"/>
    </location>
</feature>
<evidence type="ECO:0000313" key="3">
    <source>
        <dbReference type="EMBL" id="MCV2873474.1"/>
    </source>
</evidence>
<dbReference type="InterPro" id="IPR036761">
    <property type="entry name" value="TTHA0802/YceI-like_sf"/>
</dbReference>
<dbReference type="SUPFAM" id="SSF101874">
    <property type="entry name" value="YceI-like"/>
    <property type="match status" value="1"/>
</dbReference>
<evidence type="ECO:0000313" key="4">
    <source>
        <dbReference type="Proteomes" id="UP001652564"/>
    </source>
</evidence>
<feature type="signal peptide" evidence="1">
    <location>
        <begin position="1"/>
        <end position="37"/>
    </location>
</feature>
<keyword evidence="1" id="KW-0732">Signal</keyword>
<name>A0ABT2ZQN9_9RHOB</name>
<dbReference type="Pfam" id="PF04264">
    <property type="entry name" value="YceI"/>
    <property type="match status" value="1"/>
</dbReference>
<dbReference type="SMART" id="SM00867">
    <property type="entry name" value="YceI"/>
    <property type="match status" value="1"/>
</dbReference>
<accession>A0ABT2ZQN9</accession>
<organism evidence="3 4">
    <name type="scientific">Albidovulum litorale</name>
    <dbReference type="NCBI Taxonomy" id="2984134"/>
    <lineage>
        <taxon>Bacteria</taxon>
        <taxon>Pseudomonadati</taxon>
        <taxon>Pseudomonadota</taxon>
        <taxon>Alphaproteobacteria</taxon>
        <taxon>Rhodobacterales</taxon>
        <taxon>Paracoccaceae</taxon>
        <taxon>Albidovulum</taxon>
    </lineage>
</organism>
<feature type="domain" description="Lipid/polyisoprenoid-binding YceI-like" evidence="2">
    <location>
        <begin position="41"/>
        <end position="203"/>
    </location>
</feature>
<proteinExistence type="predicted"/>
<comment type="caution">
    <text evidence="3">The sequence shown here is derived from an EMBL/GenBank/DDBJ whole genome shotgun (WGS) entry which is preliminary data.</text>
</comment>
<protein>
    <submittedName>
        <fullName evidence="3">YceI family protein</fullName>
    </submittedName>
</protein>
<sequence length="206" mass="22125">MRHARNQTAFLFLLALLAALRLCSLATGHSLIPAAHAAVLTYVLDTEGSAVGFETDFGRTPIRGRMPVTSADLSLDFDRAAASHVEVTLNADAARASFPFATQAMKGGSVLDTRRHPEIHFESTRVRPTDTGAAVTGLLTIRGVTREITLDARLYRPAGTEAGHRENLSILLTGKVSRSDFGATGFADMVGDEVRLKILARIRRAG</sequence>
<dbReference type="Proteomes" id="UP001652564">
    <property type="component" value="Unassembled WGS sequence"/>
</dbReference>
<gene>
    <name evidence="3" type="ORF">OEZ71_14330</name>
</gene>
<dbReference type="PANTHER" id="PTHR34406">
    <property type="entry name" value="PROTEIN YCEI"/>
    <property type="match status" value="1"/>
</dbReference>